<dbReference type="SUPFAM" id="SSF50022">
    <property type="entry name" value="ISP domain"/>
    <property type="match status" value="1"/>
</dbReference>
<evidence type="ECO:0000256" key="8">
    <source>
        <dbReference type="ARBA" id="ARBA00029586"/>
    </source>
</evidence>
<dbReference type="Proteomes" id="UP000612282">
    <property type="component" value="Unassembled WGS sequence"/>
</dbReference>
<dbReference type="EMBL" id="BOMG01000023">
    <property type="protein sequence ID" value="GID52747.1"/>
    <property type="molecule type" value="Genomic_DNA"/>
</dbReference>
<evidence type="ECO:0000256" key="3">
    <source>
        <dbReference type="ARBA" id="ARBA00022714"/>
    </source>
</evidence>
<evidence type="ECO:0000256" key="4">
    <source>
        <dbReference type="ARBA" id="ARBA00022723"/>
    </source>
</evidence>
<comment type="function">
    <text evidence="1">Iron-sulfur subunit of the cytochrome bc1 complex, an essential component of the respiratory electron transport chain required for ATP synthesis. The bc1 complex catalyzes the oxidation of menaquinol and the reduction of cytochrome c in the respiratory chain. The bc1 complex operates through a Q-cycle mechanism that couples electron transfer to generation of the proton gradient that drives ATP synthesis.</text>
</comment>
<evidence type="ECO:0000259" key="11">
    <source>
        <dbReference type="PROSITE" id="PS51296"/>
    </source>
</evidence>
<protein>
    <recommendedName>
        <fullName evidence="2">Cytochrome bc1 complex Rieske iron-sulfur subunit</fullName>
    </recommendedName>
    <alternativeName>
        <fullName evidence="8">Cytochrome bc1 reductase complex subunit QcrA</fullName>
    </alternativeName>
</protein>
<evidence type="ECO:0000256" key="10">
    <source>
        <dbReference type="SAM" id="MobiDB-lite"/>
    </source>
</evidence>
<keyword evidence="6" id="KW-0411">Iron-sulfur</keyword>
<evidence type="ECO:0000256" key="2">
    <source>
        <dbReference type="ARBA" id="ARBA00015816"/>
    </source>
</evidence>
<evidence type="ECO:0000256" key="9">
    <source>
        <dbReference type="ARBA" id="ARBA00034078"/>
    </source>
</evidence>
<reference evidence="12 13" key="1">
    <citation type="submission" date="2021-01" db="EMBL/GenBank/DDBJ databases">
        <title>Whole genome shotgun sequence of Actinoplanes couchii NBRC 106145.</title>
        <authorList>
            <person name="Komaki H."/>
            <person name="Tamura T."/>
        </authorList>
    </citation>
    <scope>NUCLEOTIDE SEQUENCE [LARGE SCALE GENOMIC DNA]</scope>
    <source>
        <strain evidence="12 13">NBRC 106145</strain>
    </source>
</reference>
<evidence type="ECO:0000313" key="13">
    <source>
        <dbReference type="Proteomes" id="UP000612282"/>
    </source>
</evidence>
<evidence type="ECO:0000256" key="6">
    <source>
        <dbReference type="ARBA" id="ARBA00023014"/>
    </source>
</evidence>
<dbReference type="InterPro" id="IPR036922">
    <property type="entry name" value="Rieske_2Fe-2S_sf"/>
</dbReference>
<comment type="cofactor">
    <cofactor evidence="9">
        <name>[2Fe-2S] cluster</name>
        <dbReference type="ChEBI" id="CHEBI:190135"/>
    </cofactor>
</comment>
<evidence type="ECO:0000313" key="12">
    <source>
        <dbReference type="EMBL" id="GID52747.1"/>
    </source>
</evidence>
<feature type="domain" description="Rieske" evidence="11">
    <location>
        <begin position="83"/>
        <end position="173"/>
    </location>
</feature>
<feature type="region of interest" description="Disordered" evidence="10">
    <location>
        <begin position="48"/>
        <end position="83"/>
    </location>
</feature>
<dbReference type="RefSeq" id="WP_203793686.1">
    <property type="nucleotide sequence ID" value="NZ_BAAAQE010000076.1"/>
</dbReference>
<dbReference type="PROSITE" id="PS51296">
    <property type="entry name" value="RIESKE"/>
    <property type="match status" value="1"/>
</dbReference>
<accession>A0ABQ3X2J7</accession>
<comment type="caution">
    <text evidence="12">The sequence shown here is derived from an EMBL/GenBank/DDBJ whole genome shotgun (WGS) entry which is preliminary data.</text>
</comment>
<dbReference type="InterPro" id="IPR017941">
    <property type="entry name" value="Rieske_2Fe-2S"/>
</dbReference>
<proteinExistence type="predicted"/>
<dbReference type="Gene3D" id="2.102.10.10">
    <property type="entry name" value="Rieske [2Fe-2S] iron-sulphur domain"/>
    <property type="match status" value="1"/>
</dbReference>
<keyword evidence="4" id="KW-0479">Metal-binding</keyword>
<name>A0ABQ3X2J7_9ACTN</name>
<gene>
    <name evidence="12" type="ORF">Aco03nite_011510</name>
</gene>
<dbReference type="Pfam" id="PF00355">
    <property type="entry name" value="Rieske"/>
    <property type="match status" value="1"/>
</dbReference>
<dbReference type="PROSITE" id="PS51318">
    <property type="entry name" value="TAT"/>
    <property type="match status" value="1"/>
</dbReference>
<evidence type="ECO:0000256" key="1">
    <source>
        <dbReference type="ARBA" id="ARBA00002494"/>
    </source>
</evidence>
<feature type="compositionally biased region" description="Basic and acidic residues" evidence="10">
    <location>
        <begin position="1"/>
        <end position="14"/>
    </location>
</feature>
<dbReference type="CDD" id="cd03467">
    <property type="entry name" value="Rieske"/>
    <property type="match status" value="1"/>
</dbReference>
<dbReference type="InterPro" id="IPR005805">
    <property type="entry name" value="Rieske_Fe-S_prot_C"/>
</dbReference>
<feature type="region of interest" description="Disordered" evidence="10">
    <location>
        <begin position="1"/>
        <end position="26"/>
    </location>
</feature>
<feature type="compositionally biased region" description="Gly residues" evidence="10">
    <location>
        <begin position="66"/>
        <end position="83"/>
    </location>
</feature>
<sequence length="174" mass="16810">MTDVQQRTEAETPQDRPGTASSRRGVLLTAGALGATAALAACGTDASGTNPNGSDFAAEPAPAGSEGAGSGSTGGGSTGGGGTVLVAASKVEVGGGVILDEVVVTQPKEGTFKAFSNVCTHQGCKVTEIAGGSINCKCHGAKYSLEDGSPTSGPAKQALAATEVTVDGDNIVTA</sequence>
<dbReference type="PANTHER" id="PTHR10134">
    <property type="entry name" value="CYTOCHROME B-C1 COMPLEX SUBUNIT RIESKE, MITOCHONDRIAL"/>
    <property type="match status" value="1"/>
</dbReference>
<dbReference type="InterPro" id="IPR014349">
    <property type="entry name" value="Rieske_Fe-S_prot"/>
</dbReference>
<keyword evidence="3" id="KW-0001">2Fe-2S</keyword>
<dbReference type="PRINTS" id="PR00162">
    <property type="entry name" value="RIESKE"/>
</dbReference>
<evidence type="ECO:0000256" key="5">
    <source>
        <dbReference type="ARBA" id="ARBA00023004"/>
    </source>
</evidence>
<keyword evidence="7" id="KW-1015">Disulfide bond</keyword>
<evidence type="ECO:0000256" key="7">
    <source>
        <dbReference type="ARBA" id="ARBA00023157"/>
    </source>
</evidence>
<keyword evidence="13" id="KW-1185">Reference proteome</keyword>
<dbReference type="InterPro" id="IPR006311">
    <property type="entry name" value="TAT_signal"/>
</dbReference>
<keyword evidence="5" id="KW-0408">Iron</keyword>
<organism evidence="12 13">
    <name type="scientific">Actinoplanes couchii</name>
    <dbReference type="NCBI Taxonomy" id="403638"/>
    <lineage>
        <taxon>Bacteria</taxon>
        <taxon>Bacillati</taxon>
        <taxon>Actinomycetota</taxon>
        <taxon>Actinomycetes</taxon>
        <taxon>Micromonosporales</taxon>
        <taxon>Micromonosporaceae</taxon>
        <taxon>Actinoplanes</taxon>
    </lineage>
</organism>